<dbReference type="SFLD" id="SFLDG01129">
    <property type="entry name" value="C1.5:_HAD__Beta-PGM__Phosphata"/>
    <property type="match status" value="1"/>
</dbReference>
<dbReference type="NCBIfam" id="TIGR01449">
    <property type="entry name" value="PGP_bact"/>
    <property type="match status" value="1"/>
</dbReference>
<keyword evidence="9 10" id="KW-0119">Carbohydrate metabolism</keyword>
<dbReference type="InterPro" id="IPR006439">
    <property type="entry name" value="HAD-SF_hydro_IA"/>
</dbReference>
<dbReference type="NCBIfam" id="TIGR01509">
    <property type="entry name" value="HAD-SF-IA-v3"/>
    <property type="match status" value="1"/>
</dbReference>
<evidence type="ECO:0000256" key="10">
    <source>
        <dbReference type="HAMAP-Rule" id="MF_00495"/>
    </source>
</evidence>
<comment type="catalytic activity">
    <reaction evidence="1 10">
        <text>2-phosphoglycolate + H2O = glycolate + phosphate</text>
        <dbReference type="Rhea" id="RHEA:14369"/>
        <dbReference type="ChEBI" id="CHEBI:15377"/>
        <dbReference type="ChEBI" id="CHEBI:29805"/>
        <dbReference type="ChEBI" id="CHEBI:43474"/>
        <dbReference type="ChEBI" id="CHEBI:58033"/>
        <dbReference type="EC" id="3.1.3.18"/>
    </reaction>
</comment>
<reference evidence="12" key="1">
    <citation type="journal article" date="2019" name="Int. J. Syst. Evol. Microbiol.">
        <title>The Global Catalogue of Microorganisms (GCM) 10K type strain sequencing project: providing services to taxonomists for standard genome sequencing and annotation.</title>
        <authorList>
            <consortium name="The Broad Institute Genomics Platform"/>
            <consortium name="The Broad Institute Genome Sequencing Center for Infectious Disease"/>
            <person name="Wu L."/>
            <person name="Ma J."/>
        </authorList>
    </citation>
    <scope>NUCLEOTIDE SEQUENCE [LARGE SCALE GENOMIC DNA]</scope>
    <source>
        <strain evidence="12">JCM 17666</strain>
    </source>
</reference>
<proteinExistence type="inferred from homology"/>
<comment type="function">
    <text evidence="10">Specifically catalyzes the dephosphorylation of 2-phosphoglycolate. Is involved in the dissimilation of the intracellular 2-phosphoglycolate formed during the DNA repair of 3'-phosphoglycolate ends, a major class of DNA lesions induced by oxidative stress.</text>
</comment>
<evidence type="ECO:0000256" key="5">
    <source>
        <dbReference type="ARBA" id="ARBA00013078"/>
    </source>
</evidence>
<accession>A0ABP8HRX7</accession>
<feature type="binding site" evidence="10">
    <location>
        <position position="23"/>
    </location>
    <ligand>
        <name>Mg(2+)</name>
        <dbReference type="ChEBI" id="CHEBI:18420"/>
    </ligand>
</feature>
<dbReference type="EC" id="3.1.3.18" evidence="5 10"/>
<dbReference type="SFLD" id="SFLDS00003">
    <property type="entry name" value="Haloacid_Dehalogenase"/>
    <property type="match status" value="1"/>
</dbReference>
<dbReference type="InterPro" id="IPR041492">
    <property type="entry name" value="HAD_2"/>
</dbReference>
<comment type="caution">
    <text evidence="11">The sequence shown here is derived from an EMBL/GenBank/DDBJ whole genome shotgun (WGS) entry which is preliminary data.</text>
</comment>
<dbReference type="InterPro" id="IPR036412">
    <property type="entry name" value="HAD-like_sf"/>
</dbReference>
<dbReference type="HAMAP" id="MF_00495">
    <property type="entry name" value="GPH_hydrolase_bact"/>
    <property type="match status" value="1"/>
</dbReference>
<keyword evidence="8 10" id="KW-0460">Magnesium</keyword>
<dbReference type="EMBL" id="BAABFO010000038">
    <property type="protein sequence ID" value="GAA4343444.1"/>
    <property type="molecule type" value="Genomic_DNA"/>
</dbReference>
<evidence type="ECO:0000256" key="8">
    <source>
        <dbReference type="ARBA" id="ARBA00022842"/>
    </source>
</evidence>
<evidence type="ECO:0000256" key="3">
    <source>
        <dbReference type="ARBA" id="ARBA00004818"/>
    </source>
</evidence>
<protein>
    <recommendedName>
        <fullName evidence="5 10">Phosphoglycolate phosphatase</fullName>
        <shortName evidence="10">PGP</shortName>
        <shortName evidence="10">PGPase</shortName>
        <ecNumber evidence="5 10">3.1.3.18</ecNumber>
    </recommendedName>
</protein>
<dbReference type="Gene3D" id="3.40.50.1000">
    <property type="entry name" value="HAD superfamily/HAD-like"/>
    <property type="match status" value="1"/>
</dbReference>
<comment type="similarity">
    <text evidence="4 10">Belongs to the HAD-like hydrolase superfamily. CbbY/CbbZ/Gph/YieH family.</text>
</comment>
<comment type="cofactor">
    <cofactor evidence="2 10">
        <name>Mg(2+)</name>
        <dbReference type="ChEBI" id="CHEBI:18420"/>
    </cofactor>
</comment>
<evidence type="ECO:0000256" key="6">
    <source>
        <dbReference type="ARBA" id="ARBA00022723"/>
    </source>
</evidence>
<evidence type="ECO:0000256" key="2">
    <source>
        <dbReference type="ARBA" id="ARBA00001946"/>
    </source>
</evidence>
<comment type="pathway">
    <text evidence="3 10">Organic acid metabolism; glycolate biosynthesis; glycolate from 2-phosphoglycolate: step 1/1.</text>
</comment>
<evidence type="ECO:0000256" key="1">
    <source>
        <dbReference type="ARBA" id="ARBA00000830"/>
    </source>
</evidence>
<name>A0ABP8HRX7_9BURK</name>
<dbReference type="PRINTS" id="PR00413">
    <property type="entry name" value="HADHALOGNASE"/>
</dbReference>
<dbReference type="InterPro" id="IPR023198">
    <property type="entry name" value="PGP-like_dom2"/>
</dbReference>
<dbReference type="SFLD" id="SFLDG01135">
    <property type="entry name" value="C1.5.6:_HAD__Beta-PGM__Phospha"/>
    <property type="match status" value="1"/>
</dbReference>
<feature type="binding site" evidence="10">
    <location>
        <position position="205"/>
    </location>
    <ligand>
        <name>Mg(2+)</name>
        <dbReference type="ChEBI" id="CHEBI:18420"/>
    </ligand>
</feature>
<feature type="binding site" evidence="10">
    <location>
        <position position="25"/>
    </location>
    <ligand>
        <name>Mg(2+)</name>
        <dbReference type="ChEBI" id="CHEBI:18420"/>
    </ligand>
</feature>
<evidence type="ECO:0000256" key="9">
    <source>
        <dbReference type="ARBA" id="ARBA00023277"/>
    </source>
</evidence>
<dbReference type="SUPFAM" id="SSF56784">
    <property type="entry name" value="HAD-like"/>
    <property type="match status" value="1"/>
</dbReference>
<evidence type="ECO:0000256" key="4">
    <source>
        <dbReference type="ARBA" id="ARBA00006171"/>
    </source>
</evidence>
<keyword evidence="6 10" id="KW-0479">Metal-binding</keyword>
<dbReference type="Proteomes" id="UP001501671">
    <property type="component" value="Unassembled WGS sequence"/>
</dbReference>
<evidence type="ECO:0000313" key="12">
    <source>
        <dbReference type="Proteomes" id="UP001501671"/>
    </source>
</evidence>
<dbReference type="InterPro" id="IPR023214">
    <property type="entry name" value="HAD_sf"/>
</dbReference>
<gene>
    <name evidence="11" type="ORF">GCM10023144_46440</name>
</gene>
<dbReference type="NCBIfam" id="TIGR01549">
    <property type="entry name" value="HAD-SF-IA-v1"/>
    <property type="match status" value="1"/>
</dbReference>
<dbReference type="PANTHER" id="PTHR43434:SF1">
    <property type="entry name" value="PHOSPHOGLYCOLATE PHOSPHATASE"/>
    <property type="match status" value="1"/>
</dbReference>
<dbReference type="Pfam" id="PF13419">
    <property type="entry name" value="HAD_2"/>
    <property type="match status" value="1"/>
</dbReference>
<dbReference type="Gene3D" id="1.10.150.240">
    <property type="entry name" value="Putative phosphatase, domain 2"/>
    <property type="match status" value="1"/>
</dbReference>
<dbReference type="InterPro" id="IPR037512">
    <property type="entry name" value="PGPase_prok"/>
</dbReference>
<keyword evidence="12" id="KW-1185">Reference proteome</keyword>
<organism evidence="11 12">
    <name type="scientific">Pigmentiphaga soli</name>
    <dbReference type="NCBI Taxonomy" id="1007095"/>
    <lineage>
        <taxon>Bacteria</taxon>
        <taxon>Pseudomonadati</taxon>
        <taxon>Pseudomonadota</taxon>
        <taxon>Betaproteobacteria</taxon>
        <taxon>Burkholderiales</taxon>
        <taxon>Alcaligenaceae</taxon>
        <taxon>Pigmentiphaga</taxon>
    </lineage>
</organism>
<keyword evidence="7 10" id="KW-0378">Hydrolase</keyword>
<dbReference type="InterPro" id="IPR050155">
    <property type="entry name" value="HAD-like_hydrolase_sf"/>
</dbReference>
<feature type="active site" description="Nucleophile" evidence="10">
    <location>
        <position position="23"/>
    </location>
</feature>
<dbReference type="PANTHER" id="PTHR43434">
    <property type="entry name" value="PHOSPHOGLYCOLATE PHOSPHATASE"/>
    <property type="match status" value="1"/>
</dbReference>
<evidence type="ECO:0000256" key="7">
    <source>
        <dbReference type="ARBA" id="ARBA00022801"/>
    </source>
</evidence>
<dbReference type="RefSeq" id="WP_345252330.1">
    <property type="nucleotide sequence ID" value="NZ_BAABFO010000038.1"/>
</dbReference>
<sequence>MGLSQAAVVQARPSGRWRAALLDLDGTLLDSVPDLAHAANAMRVEFGLPPLRDDVIATFVGRGIENLVRRALAGSLDPQEPAVADAADRSAAPATGAQAAAGRFDRALAAFRRAYHLVNGEKARIFEGVPEGLRAMRELGLKLAVVTNKPEAFTLPLLERTGLRAYFDAVVSGDTCARKKPDPMPVLRACELLGVAPAEAVMVGDSMHDAAAGRAAGCPVLLVPYAYNEGRDVRMIEADGIVATLQDVARWIAAPAKN</sequence>
<evidence type="ECO:0000313" key="11">
    <source>
        <dbReference type="EMBL" id="GAA4343444.1"/>
    </source>
</evidence>